<evidence type="ECO:0000256" key="2">
    <source>
        <dbReference type="SAM" id="MobiDB-lite"/>
    </source>
</evidence>
<accession>A0A5B9MNB3</accession>
<keyword evidence="5" id="KW-1185">Reference proteome</keyword>
<keyword evidence="3" id="KW-1133">Transmembrane helix</keyword>
<dbReference type="Proteomes" id="UP000321353">
    <property type="component" value="Chromosome"/>
</dbReference>
<dbReference type="GO" id="GO:0005814">
    <property type="term" value="C:centriole"/>
    <property type="evidence" value="ECO:0007669"/>
    <property type="project" value="TreeGrafter"/>
</dbReference>
<dbReference type="Pfam" id="PF13432">
    <property type="entry name" value="TPR_16"/>
    <property type="match status" value="1"/>
</dbReference>
<dbReference type="PANTHER" id="PTHR44117:SF1">
    <property type="entry name" value="INTRAFLAGELLAR TRANSPORT PROTEIN 88 HOMOLOG"/>
    <property type="match status" value="1"/>
</dbReference>
<dbReference type="PROSITE" id="PS50005">
    <property type="entry name" value="TPR"/>
    <property type="match status" value="1"/>
</dbReference>
<evidence type="ECO:0000313" key="4">
    <source>
        <dbReference type="EMBL" id="QEG02832.1"/>
    </source>
</evidence>
<feature type="transmembrane region" description="Helical" evidence="3">
    <location>
        <begin position="21"/>
        <end position="43"/>
    </location>
</feature>
<organism evidence="4 5">
    <name type="scientific">Stieleria maiorica</name>
    <dbReference type="NCBI Taxonomy" id="2795974"/>
    <lineage>
        <taxon>Bacteria</taxon>
        <taxon>Pseudomonadati</taxon>
        <taxon>Planctomycetota</taxon>
        <taxon>Planctomycetia</taxon>
        <taxon>Pirellulales</taxon>
        <taxon>Pirellulaceae</taxon>
        <taxon>Stieleria</taxon>
    </lineage>
</organism>
<protein>
    <submittedName>
        <fullName evidence="4">Tetratricopeptide repeat protein</fullName>
    </submittedName>
</protein>
<keyword evidence="1" id="KW-0802">TPR repeat</keyword>
<dbReference type="InterPro" id="IPR011990">
    <property type="entry name" value="TPR-like_helical_dom_sf"/>
</dbReference>
<keyword evidence="3" id="KW-0812">Transmembrane</keyword>
<evidence type="ECO:0000256" key="3">
    <source>
        <dbReference type="SAM" id="Phobius"/>
    </source>
</evidence>
<dbReference type="KEGG" id="smam:Mal15_69530"/>
<sequence>MRRNGVRSDRLRLMALSAARAVARLHQLSVFSGIFLFVCLLPIGCSSLQSSNQSIISVQTKRDTERANRLTYAGIRSLGKQHFNQAAKHFREAVAADYTYGPAHNNLGLLHYEQGNLYQAVMAFEQAREFLPNDPAVVYNLALALESAGRTGEALELYYTANAMDRANPHYLGNLVRLRVRMGEHDELLVQQLRDLALIETRPDWRRWADTQLALSHNDALDRGPAAPDLEATVNEANEPDRTKLRTKIIDLTPVMPASAEQPIAEPRGDDRPDEDDLPDVPPPIAPLQAPMVDPIPDLPSRPPSPPAPTAVKPSSLEESVVEDLTGND</sequence>
<feature type="region of interest" description="Disordered" evidence="2">
    <location>
        <begin position="252"/>
        <end position="329"/>
    </location>
</feature>
<dbReference type="SUPFAM" id="SSF48452">
    <property type="entry name" value="TPR-like"/>
    <property type="match status" value="1"/>
</dbReference>
<dbReference type="GO" id="GO:0019894">
    <property type="term" value="F:kinesin binding"/>
    <property type="evidence" value="ECO:0007669"/>
    <property type="project" value="TreeGrafter"/>
</dbReference>
<dbReference type="PANTHER" id="PTHR44117">
    <property type="entry name" value="INTRAFLAGELLAR TRANSPORT PROTEIN 88 HOMOLOG"/>
    <property type="match status" value="1"/>
</dbReference>
<feature type="compositionally biased region" description="Pro residues" evidence="2">
    <location>
        <begin position="297"/>
        <end position="309"/>
    </location>
</feature>
<dbReference type="Gene3D" id="1.25.40.10">
    <property type="entry name" value="Tetratricopeptide repeat domain"/>
    <property type="match status" value="1"/>
</dbReference>
<dbReference type="AlphaFoldDB" id="A0A5B9MNB3"/>
<name>A0A5B9MNB3_9BACT</name>
<dbReference type="InterPro" id="IPR019734">
    <property type="entry name" value="TPR_rpt"/>
</dbReference>
<keyword evidence="3" id="KW-0472">Membrane</keyword>
<gene>
    <name evidence="4" type="ORF">Mal15_69530</name>
</gene>
<evidence type="ECO:0000256" key="1">
    <source>
        <dbReference type="PROSITE-ProRule" id="PRU00339"/>
    </source>
</evidence>
<dbReference type="SMART" id="SM00028">
    <property type="entry name" value="TPR"/>
    <property type="match status" value="2"/>
</dbReference>
<proteinExistence type="predicted"/>
<evidence type="ECO:0000313" key="5">
    <source>
        <dbReference type="Proteomes" id="UP000321353"/>
    </source>
</evidence>
<reference evidence="4 5" key="1">
    <citation type="submission" date="2019-02" db="EMBL/GenBank/DDBJ databases">
        <title>Planctomycetal bacteria perform biofilm scaping via a novel small molecule.</title>
        <authorList>
            <person name="Jeske O."/>
            <person name="Boedeker C."/>
            <person name="Wiegand S."/>
            <person name="Breitling P."/>
            <person name="Kallscheuer N."/>
            <person name="Jogler M."/>
            <person name="Rohde M."/>
            <person name="Petersen J."/>
            <person name="Medema M.H."/>
            <person name="Surup F."/>
            <person name="Jogler C."/>
        </authorList>
    </citation>
    <scope>NUCLEOTIDE SEQUENCE [LARGE SCALE GENOMIC DNA]</scope>
    <source>
        <strain evidence="4 5">Mal15</strain>
    </source>
</reference>
<dbReference type="EMBL" id="CP036264">
    <property type="protein sequence ID" value="QEG02832.1"/>
    <property type="molecule type" value="Genomic_DNA"/>
</dbReference>
<feature type="repeat" description="TPR" evidence="1">
    <location>
        <begin position="101"/>
        <end position="134"/>
    </location>
</feature>